<evidence type="ECO:0000256" key="4">
    <source>
        <dbReference type="ARBA" id="ARBA00022807"/>
    </source>
</evidence>
<feature type="domain" description="NlpC/P60" evidence="6">
    <location>
        <begin position="37"/>
        <end position="160"/>
    </location>
</feature>
<accession>A0A3G3JZ88</accession>
<organism evidence="7 8">
    <name type="scientific">Cohnella candidum</name>
    <dbReference type="NCBI Taxonomy" id="2674991"/>
    <lineage>
        <taxon>Bacteria</taxon>
        <taxon>Bacillati</taxon>
        <taxon>Bacillota</taxon>
        <taxon>Bacilli</taxon>
        <taxon>Bacillales</taxon>
        <taxon>Paenibacillaceae</taxon>
        <taxon>Cohnella</taxon>
    </lineage>
</organism>
<dbReference type="GO" id="GO:0006508">
    <property type="term" value="P:proteolysis"/>
    <property type="evidence" value="ECO:0007669"/>
    <property type="project" value="UniProtKB-KW"/>
</dbReference>
<evidence type="ECO:0000256" key="1">
    <source>
        <dbReference type="ARBA" id="ARBA00007074"/>
    </source>
</evidence>
<dbReference type="InterPro" id="IPR000064">
    <property type="entry name" value="NLP_P60_dom"/>
</dbReference>
<sequence>MFKRQLIRKVISVGICSVIGLAALGFGNAATASAATKTKADKIISTGKKYLGVKYRFGAPSGVTYAFDCSSFTQYIFKRNGISLPRTSSSQAAKGKKVTKAQLKKGDLVFFKRPGKSGVGHVAVYIGNNKMLGASGKKVQVSSLSSNYWKKNYITARRVL</sequence>
<name>A0A3G3JZ88_9BACL</name>
<comment type="similarity">
    <text evidence="1">Belongs to the peptidase C40 family.</text>
</comment>
<evidence type="ECO:0000256" key="5">
    <source>
        <dbReference type="SAM" id="SignalP"/>
    </source>
</evidence>
<dbReference type="GO" id="GO:0008234">
    <property type="term" value="F:cysteine-type peptidase activity"/>
    <property type="evidence" value="ECO:0007669"/>
    <property type="project" value="UniProtKB-KW"/>
</dbReference>
<proteinExistence type="inferred from homology"/>
<keyword evidence="8" id="KW-1185">Reference proteome</keyword>
<dbReference type="RefSeq" id="WP_123041544.1">
    <property type="nucleotide sequence ID" value="NZ_CP033433.1"/>
</dbReference>
<keyword evidence="3" id="KW-0378">Hydrolase</keyword>
<gene>
    <name evidence="7" type="ORF">EAV92_13280</name>
</gene>
<dbReference type="SUPFAM" id="SSF54001">
    <property type="entry name" value="Cysteine proteinases"/>
    <property type="match status" value="1"/>
</dbReference>
<dbReference type="InterPro" id="IPR038765">
    <property type="entry name" value="Papain-like_cys_pep_sf"/>
</dbReference>
<protein>
    <submittedName>
        <fullName evidence="7">NlpC/P60 family protein</fullName>
    </submittedName>
</protein>
<evidence type="ECO:0000259" key="6">
    <source>
        <dbReference type="PROSITE" id="PS51935"/>
    </source>
</evidence>
<dbReference type="PROSITE" id="PS51935">
    <property type="entry name" value="NLPC_P60"/>
    <property type="match status" value="1"/>
</dbReference>
<keyword evidence="4" id="KW-0788">Thiol protease</keyword>
<keyword evidence="2" id="KW-0645">Protease</keyword>
<feature type="signal peptide" evidence="5">
    <location>
        <begin position="1"/>
        <end position="34"/>
    </location>
</feature>
<dbReference type="InterPro" id="IPR051202">
    <property type="entry name" value="Peptidase_C40"/>
</dbReference>
<dbReference type="PANTHER" id="PTHR47053">
    <property type="entry name" value="MUREIN DD-ENDOPEPTIDASE MEPH-RELATED"/>
    <property type="match status" value="1"/>
</dbReference>
<dbReference type="AlphaFoldDB" id="A0A3G3JZ88"/>
<feature type="chain" id="PRO_5018132527" evidence="5">
    <location>
        <begin position="35"/>
        <end position="160"/>
    </location>
</feature>
<reference evidence="7 8" key="1">
    <citation type="submission" date="2018-10" db="EMBL/GenBank/DDBJ databases">
        <title>Genome Sequence of Cohnella sp.</title>
        <authorList>
            <person name="Srinivasan S."/>
            <person name="Kim M.K."/>
        </authorList>
    </citation>
    <scope>NUCLEOTIDE SEQUENCE [LARGE SCALE GENOMIC DNA]</scope>
    <source>
        <strain evidence="7 8">18JY8-7</strain>
    </source>
</reference>
<evidence type="ECO:0000313" key="8">
    <source>
        <dbReference type="Proteomes" id="UP000269097"/>
    </source>
</evidence>
<keyword evidence="5" id="KW-0732">Signal</keyword>
<dbReference type="KEGG" id="coh:EAV92_13280"/>
<dbReference type="Pfam" id="PF00877">
    <property type="entry name" value="NLPC_P60"/>
    <property type="match status" value="1"/>
</dbReference>
<dbReference type="Proteomes" id="UP000269097">
    <property type="component" value="Chromosome"/>
</dbReference>
<dbReference type="Gene3D" id="3.90.1720.10">
    <property type="entry name" value="endopeptidase domain like (from Nostoc punctiforme)"/>
    <property type="match status" value="1"/>
</dbReference>
<evidence type="ECO:0000256" key="2">
    <source>
        <dbReference type="ARBA" id="ARBA00022670"/>
    </source>
</evidence>
<evidence type="ECO:0000313" key="7">
    <source>
        <dbReference type="EMBL" id="AYQ73462.1"/>
    </source>
</evidence>
<evidence type="ECO:0000256" key="3">
    <source>
        <dbReference type="ARBA" id="ARBA00022801"/>
    </source>
</evidence>
<dbReference type="EMBL" id="CP033433">
    <property type="protein sequence ID" value="AYQ73462.1"/>
    <property type="molecule type" value="Genomic_DNA"/>
</dbReference>
<dbReference type="PANTHER" id="PTHR47053:SF1">
    <property type="entry name" value="MUREIN DD-ENDOPEPTIDASE MEPH-RELATED"/>
    <property type="match status" value="1"/>
</dbReference>